<feature type="region of interest" description="Disordered" evidence="6">
    <location>
        <begin position="469"/>
        <end position="516"/>
    </location>
</feature>
<feature type="region of interest" description="Disordered" evidence="6">
    <location>
        <begin position="1685"/>
        <end position="1756"/>
    </location>
</feature>
<feature type="compositionally biased region" description="Low complexity" evidence="6">
    <location>
        <begin position="2049"/>
        <end position="2059"/>
    </location>
</feature>
<feature type="compositionally biased region" description="Low complexity" evidence="6">
    <location>
        <begin position="2372"/>
        <end position="2393"/>
    </location>
</feature>
<dbReference type="SMART" id="SM00184">
    <property type="entry name" value="RING"/>
    <property type="match status" value="1"/>
</dbReference>
<keyword evidence="1" id="KW-0479">Metal-binding</keyword>
<feature type="compositionally biased region" description="Low complexity" evidence="6">
    <location>
        <begin position="1659"/>
        <end position="1669"/>
    </location>
</feature>
<dbReference type="GO" id="GO:0000209">
    <property type="term" value="P:protein polyubiquitination"/>
    <property type="evidence" value="ECO:0007669"/>
    <property type="project" value="TreeGrafter"/>
</dbReference>
<feature type="compositionally biased region" description="Low complexity" evidence="6">
    <location>
        <begin position="1345"/>
        <end position="1356"/>
    </location>
</feature>
<feature type="region of interest" description="Disordered" evidence="6">
    <location>
        <begin position="1102"/>
        <end position="1121"/>
    </location>
</feature>
<dbReference type="InterPro" id="IPR000330">
    <property type="entry name" value="SNF2_N"/>
</dbReference>
<feature type="compositionally biased region" description="Polar residues" evidence="6">
    <location>
        <begin position="372"/>
        <end position="383"/>
    </location>
</feature>
<feature type="compositionally biased region" description="Low complexity" evidence="6">
    <location>
        <begin position="2446"/>
        <end position="2471"/>
    </location>
</feature>
<dbReference type="InterPro" id="IPR027370">
    <property type="entry name" value="Znf-RING_euk"/>
</dbReference>
<feature type="region of interest" description="Disordered" evidence="6">
    <location>
        <begin position="1649"/>
        <end position="1669"/>
    </location>
</feature>
<feature type="domain" description="RING-type" evidence="7">
    <location>
        <begin position="2480"/>
        <end position="2541"/>
    </location>
</feature>
<evidence type="ECO:0000256" key="1">
    <source>
        <dbReference type="ARBA" id="ARBA00022723"/>
    </source>
</evidence>
<feature type="compositionally biased region" description="Low complexity" evidence="6">
    <location>
        <begin position="1104"/>
        <end position="1121"/>
    </location>
</feature>
<evidence type="ECO:0000313" key="9">
    <source>
        <dbReference type="Proteomes" id="UP000030744"/>
    </source>
</evidence>
<dbReference type="CDD" id="cd16449">
    <property type="entry name" value="RING-HC"/>
    <property type="match status" value="1"/>
</dbReference>
<feature type="compositionally biased region" description="Basic residues" evidence="6">
    <location>
        <begin position="116"/>
        <end position="128"/>
    </location>
</feature>
<dbReference type="GO" id="GO:0008270">
    <property type="term" value="F:zinc ion binding"/>
    <property type="evidence" value="ECO:0007669"/>
    <property type="project" value="UniProtKB-KW"/>
</dbReference>
<keyword evidence="8" id="KW-0347">Helicase</keyword>
<dbReference type="EMBL" id="HG736107">
    <property type="protein sequence ID" value="CDJ36498.1"/>
    <property type="molecule type" value="Genomic_DNA"/>
</dbReference>
<evidence type="ECO:0000256" key="4">
    <source>
        <dbReference type="PROSITE-ProRule" id="PRU00175"/>
    </source>
</evidence>
<feature type="compositionally biased region" description="Low complexity" evidence="6">
    <location>
        <begin position="1685"/>
        <end position="1708"/>
    </location>
</feature>
<feature type="region of interest" description="Disordered" evidence="6">
    <location>
        <begin position="1275"/>
        <end position="1294"/>
    </location>
</feature>
<dbReference type="OrthoDB" id="423559at2759"/>
<dbReference type="Pfam" id="PF00176">
    <property type="entry name" value="SNF2-rel_dom"/>
    <property type="match status" value="1"/>
</dbReference>
<gene>
    <name evidence="8" type="ORF">EMH_0018770</name>
</gene>
<dbReference type="InterPro" id="IPR013083">
    <property type="entry name" value="Znf_RING/FYVE/PHD"/>
</dbReference>
<evidence type="ECO:0000313" key="8">
    <source>
        <dbReference type="EMBL" id="CDJ36498.1"/>
    </source>
</evidence>
<feature type="compositionally biased region" description="Low complexity" evidence="6">
    <location>
        <begin position="469"/>
        <end position="504"/>
    </location>
</feature>
<feature type="region of interest" description="Disordered" evidence="6">
    <location>
        <begin position="1012"/>
        <end position="1040"/>
    </location>
</feature>
<dbReference type="RefSeq" id="XP_037878786.1">
    <property type="nucleotide sequence ID" value="XM_038022932.1"/>
</dbReference>
<evidence type="ECO:0000256" key="6">
    <source>
        <dbReference type="SAM" id="MobiDB-lite"/>
    </source>
</evidence>
<dbReference type="Gene3D" id="3.30.40.10">
    <property type="entry name" value="Zinc/RING finger domain, C3HC4 (zinc finger)"/>
    <property type="match status" value="1"/>
</dbReference>
<feature type="region of interest" description="Disordered" evidence="6">
    <location>
        <begin position="109"/>
        <end position="166"/>
    </location>
</feature>
<dbReference type="PROSITE" id="PS00518">
    <property type="entry name" value="ZF_RING_1"/>
    <property type="match status" value="1"/>
</dbReference>
<evidence type="ECO:0000256" key="3">
    <source>
        <dbReference type="ARBA" id="ARBA00022833"/>
    </source>
</evidence>
<dbReference type="InterPro" id="IPR001841">
    <property type="entry name" value="Znf_RING"/>
</dbReference>
<feature type="compositionally biased region" description="Low complexity" evidence="6">
    <location>
        <begin position="129"/>
        <end position="141"/>
    </location>
</feature>
<name>U6KM14_9EIME</name>
<feature type="region of interest" description="Disordered" evidence="6">
    <location>
        <begin position="2049"/>
        <end position="2077"/>
    </location>
</feature>
<reference evidence="8" key="1">
    <citation type="submission" date="2013-10" db="EMBL/GenBank/DDBJ databases">
        <title>Genomic analysis of the causative agents of coccidiosis in chickens.</title>
        <authorList>
            <person name="Reid A.J."/>
            <person name="Blake D."/>
            <person name="Billington K."/>
            <person name="Browne H."/>
            <person name="Dunn M."/>
            <person name="Hung S."/>
            <person name="Kawahara F."/>
            <person name="Miranda-Saavedra D."/>
            <person name="Mourier T."/>
            <person name="Nagra H."/>
            <person name="Otto T.D."/>
            <person name="Rawlings N."/>
            <person name="Sanchez A."/>
            <person name="Sanders M."/>
            <person name="Subramaniam C."/>
            <person name="Tay Y."/>
            <person name="Dear P."/>
            <person name="Doerig C."/>
            <person name="Gruber A."/>
            <person name="Parkinson J."/>
            <person name="Shirley M."/>
            <person name="Wan K.L."/>
            <person name="Berriman M."/>
            <person name="Tomley F."/>
            <person name="Pain A."/>
        </authorList>
    </citation>
    <scope>NUCLEOTIDE SEQUENCE [LARGE SCALE GENOMIC DNA]</scope>
    <source>
        <strain evidence="8">Houghton</strain>
    </source>
</reference>
<feature type="compositionally biased region" description="Low complexity" evidence="6">
    <location>
        <begin position="1728"/>
        <end position="1756"/>
    </location>
</feature>
<dbReference type="SUPFAM" id="SSF52540">
    <property type="entry name" value="P-loop containing nucleoside triphosphate hydrolases"/>
    <property type="match status" value="1"/>
</dbReference>
<dbReference type="Proteomes" id="UP000030744">
    <property type="component" value="Unassembled WGS sequence"/>
</dbReference>
<dbReference type="InterPro" id="IPR027417">
    <property type="entry name" value="P-loop_NTPase"/>
</dbReference>
<feature type="region of interest" description="Disordered" evidence="6">
    <location>
        <begin position="1337"/>
        <end position="1357"/>
    </location>
</feature>
<keyword evidence="8" id="KW-0067">ATP-binding</keyword>
<organism evidence="8 9">
    <name type="scientific">Eimeria mitis</name>
    <dbReference type="NCBI Taxonomy" id="44415"/>
    <lineage>
        <taxon>Eukaryota</taxon>
        <taxon>Sar</taxon>
        <taxon>Alveolata</taxon>
        <taxon>Apicomplexa</taxon>
        <taxon>Conoidasida</taxon>
        <taxon>Coccidia</taxon>
        <taxon>Eucoccidiorida</taxon>
        <taxon>Eimeriorina</taxon>
        <taxon>Eimeriidae</taxon>
        <taxon>Eimeria</taxon>
    </lineage>
</organism>
<feature type="compositionally biased region" description="Low complexity" evidence="6">
    <location>
        <begin position="2401"/>
        <end position="2436"/>
    </location>
</feature>
<feature type="compositionally biased region" description="Low complexity" evidence="6">
    <location>
        <begin position="1012"/>
        <end position="1039"/>
    </location>
</feature>
<dbReference type="SMART" id="SM00487">
    <property type="entry name" value="DEXDc"/>
    <property type="match status" value="1"/>
</dbReference>
<sequence length="2623" mass="275236">MPQVLHPLLQIPAEHKLLIHVDECLCLIDWPKEIVVNLLLQFGSSCRSASSCTSPRNFGSCSQDAWRLELSTCLALSAAAAAAEQQQQQNEQHLHQQEQQNELPELHPHASLQQHHQQRKRSRQKQPRQQRSVLQQLLQQLDDAGEAHTSDESSSRVSKQQQQLQQQQQIAKRKALLRAAATAASETGLECLYTWKPFHVAADKSPAVAAACSCCNAYTRRRLRRPYLQQQEGATAAAAAAAAHKHVAATVPADDVCGAATATTGTEAASTAVYSPGLPVANCPEAGPAAEAAAASAGAGAAAAAAPSTAGSEQDNCSCQHYFGAILEARSSNTLRLSLVAAEPRPCSVAAAVAAAPPPPPTATPVVEAAHESSSTVPTNASLKSPPPAAATAAATATPLATSAAGAPAAAPAAAAVAAPRIAAECLLRADAALRCLGEDLLQILTARRQLLPLCLRAVVLRAVPPATPAATAADPSAPAAADATASGDSAEAAEPAQDAAKAATGSKRRSSVRRKRDAAAAEDYLEGLIPINSNASSSSSGSSSSRKWVWVVEVHLCLITKSCGSPCYVPPLVSECRAKAAQWLFGRMLGQASLLPAAATVAAAEEEEDGAAIPRHFFVSPSFIYSLVSQRRALHAQQQQHPSSSSKPSTSFAGVELLSPLGLRCQLRPYQQRAVLFALFREWRAFLTTSSSNNNNNSSSNSSSRNMANEYDFEDLGLQQQQRMRTLQKQQQMKQQVNLMWHKVLLPSAAAVWVNHTTGQVALCSQTAGAAAPANAVPATEAATAAAVAASAPATAAAPAVALFPPQSAAAAAAAAESEACVGFDVPGGLLCDSMGLGKSVEVIALILANPRPHSAAAAASAATAATTATAATAPTAPAAEKGAIYCWGDEMPPDSLICCICAADSLGPMCLNGGRRWAPRPAGRAIRKQQQEKQPQRLQQQQQERECSLLSVVQCYCCLAFSHVFCVAQYLGAAVSLPFICPFCCAEQQDAAACSSSCSSSSCSSKATSSVSTSSSASTASSSSTAATATAGSSSSSKLTRSRGTLLVCPAAIVDQWKREVSVHSGPPLKVAVYPGLKAARASLATTVATLARAEEKAFTLSRGPTSSGRRTSRRPAASARAAAAAASAVPAGEGASVEGPRSLSVPPAAVTAALGAPPDGPHVLLPQLLDYDIVIVPFEALQQEVWFAPPFSLSSSASNGSSSNNNSRMALRGTKRYRKLFSPILGILWWRIVIDEAQLAGGFSGAARLCHSIEAVHRWCVSGTPLLDELSGEGPLGPLGPHRGTPQAPRGSLLPRELAGLLAALRLSTDCLHHGSPALLQRAFQGLSLPLPQSTLEDDHSSSSSSSPSSSISEARVGPRWGLTGFALNAAVDLLTPLMWRTEMNEVSEELGVPPPIVHDIWVELGPVERFFYQRQQRAVAQRVLRLCSRQQQQQQQQEGGRRGGARGRNKAEAIVVEAAAAAAAADEKARVAAALSSQMAAMLLVLRQAANHPQLGALGLSSRRSNSNSSSNNTNAAGTRKTDGLEGVGRYMSMDEVLCRLLGDARVELEEALRAYCAEINGIAGLSLLQGRPARAALLYLHVLELSRRSLGGAELRGALAHYLGAPEETVGPLILAPSLLQPLIVAGPHIDKLQQIHAAFNLHQTLSGGPPKPSSSSSRSVNSGDQEGVVLLEVRGAAAAASTQPPATPAAAATAAPAPAAETRAAKDGLEAVSSSTPEEKPASGASTEAKAAAAAALQTEAKPEAAGASSSRAQVESVSEAAAAATAASWDLFQRLRSEYASKAVGELVRSREVFRLRFSETEKQRNERVLACAGKGGAADRAPGGPSSSKHSQGVAADKSVPAHGEGSPLEMEGAPLEGNSPPHPKDPHLNTAERSLDEGPPTALHQLLQAEKWRRRMGGGRWFVPLAGLEEERSRALAARVREELFNLRSSSGSSSRDDCWGSPLGGGGLRRKFHLGGVSSCRGLVAVLEGALDELDSKREELIRTLESLDHGGNPSAQLQAAFGSCPRCNELFQADLLQLQQQQQRNRTGSQVNNIYLPQQQQQQQQQQQLGSAASPRKRRKKGRAEERLPGSLCFHCVAAQQITQMQYFLYNRVSKNLDAVTGDPSNHNIEGYHHFGDSELLRCLQLLCSFTRRDNGGGGVLWGHLAAAAEIHLKEFECLKRELSAAGAYLLGSRGVLSAFDELRMSVARFFLKTTNDSSCIPVALDAAPPADAIAAAADSPAAAPAAPAATAPVAVEAETAAAASQPEMPAAAATVAAPIQPEAAAAAAAAAAATAASWSAEASLRQELLQQRGGSRNRSVMFSRDRIAVCFTRHQYLKGLKDKQDSKIKHHAAAASAALADPAAAAVADGASGAAGGGAAAASAPEASPAAPNAGLGSRAPEAIERASRAAAAALYRQQQQQQHEQAQCEQRQDPGDGQQQNPQAAVKSEGEKQQQQAELQQQQQPQHQQMQQQKQQQQQDEEEPQRCPICLQGIQAGDCVVVLPCGHSICFSCLQKLQQKQQKQQKQQQQQQRQQQQKGPLLRCAICRHGFSPSGAALVTSAAAAASESAPTDMQQQKQQQQQQQQQPAPSDDSRTPSSEREMRNAEVKLFSLFKVSPLQYILLQHILIV</sequence>
<dbReference type="PANTHER" id="PTHR45865">
    <property type="entry name" value="E3 UBIQUITIN-PROTEIN LIGASE SHPRH FAMILY MEMBER"/>
    <property type="match status" value="1"/>
</dbReference>
<feature type="region of interest" description="Disordered" evidence="6">
    <location>
        <begin position="353"/>
        <end position="390"/>
    </location>
</feature>
<feature type="region of interest" description="Disordered" evidence="6">
    <location>
        <begin position="2555"/>
        <end position="2595"/>
    </location>
</feature>
<dbReference type="InterPro" id="IPR014001">
    <property type="entry name" value="Helicase_ATP-bd"/>
</dbReference>
<feature type="compositionally biased region" description="Basic residues" evidence="6">
    <location>
        <begin position="507"/>
        <end position="516"/>
    </location>
</feature>
<dbReference type="GO" id="GO:0061630">
    <property type="term" value="F:ubiquitin protein ligase activity"/>
    <property type="evidence" value="ECO:0007669"/>
    <property type="project" value="TreeGrafter"/>
</dbReference>
<feature type="coiled-coil region" evidence="5">
    <location>
        <begin position="1974"/>
        <end position="2001"/>
    </location>
</feature>
<dbReference type="GO" id="GO:0006974">
    <property type="term" value="P:DNA damage response"/>
    <property type="evidence" value="ECO:0007669"/>
    <property type="project" value="TreeGrafter"/>
</dbReference>
<keyword evidence="8" id="KW-0378">Hydrolase</keyword>
<feature type="region of interest" description="Disordered" evidence="6">
    <location>
        <begin position="2362"/>
        <end position="2472"/>
    </location>
</feature>
<accession>U6KM14</accession>
<keyword evidence="8" id="KW-0547">Nucleotide-binding</keyword>
<evidence type="ECO:0000259" key="7">
    <source>
        <dbReference type="PROSITE" id="PS50089"/>
    </source>
</evidence>
<evidence type="ECO:0000256" key="2">
    <source>
        <dbReference type="ARBA" id="ARBA00022771"/>
    </source>
</evidence>
<dbReference type="GO" id="GO:0004386">
    <property type="term" value="F:helicase activity"/>
    <property type="evidence" value="ECO:0007669"/>
    <property type="project" value="UniProtKB-KW"/>
</dbReference>
<feature type="compositionally biased region" description="Basic and acidic residues" evidence="6">
    <location>
        <begin position="145"/>
        <end position="154"/>
    </location>
</feature>
<dbReference type="Pfam" id="PF21325">
    <property type="entry name" value="SHPRH_helical-1st"/>
    <property type="match status" value="1"/>
</dbReference>
<feature type="compositionally biased region" description="Basic and acidic residues" evidence="6">
    <location>
        <begin position="2585"/>
        <end position="2595"/>
    </location>
</feature>
<reference evidence="8" key="2">
    <citation type="submission" date="2013-10" db="EMBL/GenBank/DDBJ databases">
        <authorList>
            <person name="Aslett M."/>
        </authorList>
    </citation>
    <scope>NUCLEOTIDE SEQUENCE [LARGE SCALE GENOMIC DNA]</scope>
    <source>
        <strain evidence="8">Houghton</strain>
    </source>
</reference>
<keyword evidence="9" id="KW-1185">Reference proteome</keyword>
<feature type="region of interest" description="Disordered" evidence="6">
    <location>
        <begin position="1822"/>
        <end position="1889"/>
    </location>
</feature>
<dbReference type="InterPro" id="IPR052583">
    <property type="entry name" value="ATP-helicase/E3_Ub-Ligase"/>
</dbReference>
<keyword evidence="3" id="KW-0862">Zinc</keyword>
<feature type="compositionally biased region" description="Low complexity" evidence="6">
    <location>
        <begin position="2555"/>
        <end position="2580"/>
    </location>
</feature>
<dbReference type="InterPro" id="IPR048686">
    <property type="entry name" value="SHPRH_helical_1st"/>
</dbReference>
<dbReference type="Pfam" id="PF13445">
    <property type="entry name" value="zf-RING_UBOX"/>
    <property type="match status" value="1"/>
</dbReference>
<dbReference type="PROSITE" id="PS50089">
    <property type="entry name" value="ZF_RING_2"/>
    <property type="match status" value="1"/>
</dbReference>
<dbReference type="InterPro" id="IPR017907">
    <property type="entry name" value="Znf_RING_CS"/>
</dbReference>
<dbReference type="VEuPathDB" id="ToxoDB:EMH_0018770"/>
<proteinExistence type="predicted"/>
<protein>
    <submittedName>
        <fullName evidence="8">Helicase, putative</fullName>
    </submittedName>
</protein>
<dbReference type="GO" id="GO:0005524">
    <property type="term" value="F:ATP binding"/>
    <property type="evidence" value="ECO:0007669"/>
    <property type="project" value="InterPro"/>
</dbReference>
<feature type="compositionally biased region" description="Low complexity" evidence="6">
    <location>
        <begin position="1502"/>
        <end position="1523"/>
    </location>
</feature>
<dbReference type="SUPFAM" id="SSF57850">
    <property type="entry name" value="RING/U-box"/>
    <property type="match status" value="1"/>
</dbReference>
<dbReference type="GeneID" id="60403838"/>
<dbReference type="PANTHER" id="PTHR45865:SF1">
    <property type="entry name" value="E3 UBIQUITIN-PROTEIN LIGASE SHPRH"/>
    <property type="match status" value="1"/>
</dbReference>
<dbReference type="GO" id="GO:0005634">
    <property type="term" value="C:nucleus"/>
    <property type="evidence" value="ECO:0007669"/>
    <property type="project" value="TreeGrafter"/>
</dbReference>
<keyword evidence="2 4" id="KW-0863">Zinc-finger</keyword>
<evidence type="ECO:0000256" key="5">
    <source>
        <dbReference type="SAM" id="Coils"/>
    </source>
</evidence>
<dbReference type="Gene3D" id="3.40.50.300">
    <property type="entry name" value="P-loop containing nucleotide triphosphate hydrolases"/>
    <property type="match status" value="1"/>
</dbReference>
<feature type="region of interest" description="Disordered" evidence="6">
    <location>
        <begin position="1502"/>
        <end position="1529"/>
    </location>
</feature>
<keyword evidence="5" id="KW-0175">Coiled coil</keyword>